<dbReference type="OrthoDB" id="3219396at2759"/>
<dbReference type="OMA" id="PDEIWSR"/>
<name>A0A8T2RGS2_CERRI</name>
<dbReference type="SUPFAM" id="SSF81383">
    <property type="entry name" value="F-box domain"/>
    <property type="match status" value="1"/>
</dbReference>
<evidence type="ECO:0000259" key="2">
    <source>
        <dbReference type="Pfam" id="PF12937"/>
    </source>
</evidence>
<sequence length="242" mass="28641">MACLPDEVWIEALQLGVRARILDHRDLCSLSIVSRRLNRLSSLSFLWKPLFEREFSQGESSTNITAPSDLSVTLKQWDYKSQYKLRWGKVKAAKALAHKRRVLRIQSDVAVLEKECKDLEREMQAEKIKLSNILTELQTLEQARRSSVALKLWQPEIVRLVQEQVVRQQPIDPQFRHYSLEMEAKVCREEIKKCRRRIDRNRLVIEKSNKDLEFLTYNPTQNLHEDVPQKRMKKLKTEKQSF</sequence>
<protein>
    <recommendedName>
        <fullName evidence="2">F-box domain-containing protein</fullName>
    </recommendedName>
</protein>
<dbReference type="Gene3D" id="1.20.1280.50">
    <property type="match status" value="1"/>
</dbReference>
<comment type="caution">
    <text evidence="3">The sequence shown here is derived from an EMBL/GenBank/DDBJ whole genome shotgun (WGS) entry which is preliminary data.</text>
</comment>
<evidence type="ECO:0000256" key="1">
    <source>
        <dbReference type="SAM" id="Coils"/>
    </source>
</evidence>
<accession>A0A8T2RGS2</accession>
<feature type="coiled-coil region" evidence="1">
    <location>
        <begin position="102"/>
        <end position="143"/>
    </location>
</feature>
<dbReference type="Proteomes" id="UP000825935">
    <property type="component" value="Chromosome 27"/>
</dbReference>
<keyword evidence="1" id="KW-0175">Coiled coil</keyword>
<dbReference type="InterPro" id="IPR001810">
    <property type="entry name" value="F-box_dom"/>
</dbReference>
<keyword evidence="4" id="KW-1185">Reference proteome</keyword>
<dbReference type="AlphaFoldDB" id="A0A8T2RGS2"/>
<dbReference type="Pfam" id="PF12937">
    <property type="entry name" value="F-box-like"/>
    <property type="match status" value="1"/>
</dbReference>
<organism evidence="3 4">
    <name type="scientific">Ceratopteris richardii</name>
    <name type="common">Triangle waterfern</name>
    <dbReference type="NCBI Taxonomy" id="49495"/>
    <lineage>
        <taxon>Eukaryota</taxon>
        <taxon>Viridiplantae</taxon>
        <taxon>Streptophyta</taxon>
        <taxon>Embryophyta</taxon>
        <taxon>Tracheophyta</taxon>
        <taxon>Polypodiopsida</taxon>
        <taxon>Polypodiidae</taxon>
        <taxon>Polypodiales</taxon>
        <taxon>Pteridineae</taxon>
        <taxon>Pteridaceae</taxon>
        <taxon>Parkerioideae</taxon>
        <taxon>Ceratopteris</taxon>
    </lineage>
</organism>
<dbReference type="InterPro" id="IPR036047">
    <property type="entry name" value="F-box-like_dom_sf"/>
</dbReference>
<reference evidence="3 4" key="1">
    <citation type="submission" date="2021-08" db="EMBL/GenBank/DDBJ databases">
        <title>WGS assembly of Ceratopteris richardii.</title>
        <authorList>
            <person name="Marchant D.B."/>
            <person name="Chen G."/>
            <person name="Jenkins J."/>
            <person name="Shu S."/>
            <person name="Leebens-Mack J."/>
            <person name="Grimwood J."/>
            <person name="Schmutz J."/>
            <person name="Soltis P."/>
            <person name="Soltis D."/>
            <person name="Chen Z.-H."/>
        </authorList>
    </citation>
    <scope>NUCLEOTIDE SEQUENCE [LARGE SCALE GENOMIC DNA]</scope>
    <source>
        <strain evidence="3">Whitten #5841</strain>
        <tissue evidence="3">Leaf</tissue>
    </source>
</reference>
<gene>
    <name evidence="3" type="ORF">KP509_27G060900</name>
</gene>
<evidence type="ECO:0000313" key="4">
    <source>
        <dbReference type="Proteomes" id="UP000825935"/>
    </source>
</evidence>
<proteinExistence type="predicted"/>
<feature type="domain" description="F-box" evidence="2">
    <location>
        <begin position="2"/>
        <end position="51"/>
    </location>
</feature>
<evidence type="ECO:0000313" key="3">
    <source>
        <dbReference type="EMBL" id="KAH7295692.1"/>
    </source>
</evidence>
<dbReference type="EMBL" id="CM035432">
    <property type="protein sequence ID" value="KAH7295692.1"/>
    <property type="molecule type" value="Genomic_DNA"/>
</dbReference>